<dbReference type="EMBL" id="JACXYU010000008">
    <property type="protein sequence ID" value="MBD3933203.1"/>
    <property type="molecule type" value="Genomic_DNA"/>
</dbReference>
<dbReference type="RefSeq" id="WP_191210490.1">
    <property type="nucleotide sequence ID" value="NZ_BAABKL010000003.1"/>
</dbReference>
<dbReference type="SUPFAM" id="SSF101898">
    <property type="entry name" value="NHL repeat"/>
    <property type="match status" value="1"/>
</dbReference>
<protein>
    <submittedName>
        <fullName evidence="3">NHL repeat-containing protein</fullName>
    </submittedName>
</protein>
<dbReference type="GO" id="GO:0008270">
    <property type="term" value="F:zinc ion binding"/>
    <property type="evidence" value="ECO:0007669"/>
    <property type="project" value="UniProtKB-KW"/>
</dbReference>
<dbReference type="PANTHER" id="PTHR24104">
    <property type="entry name" value="E3 UBIQUITIN-PROTEIN LIGASE NHLRC1-RELATED"/>
    <property type="match status" value="1"/>
</dbReference>
<dbReference type="InterPro" id="IPR050952">
    <property type="entry name" value="TRIM-NHL_E3_ligases"/>
</dbReference>
<gene>
    <name evidence="3" type="ORF">IF129_16805</name>
</gene>
<dbReference type="Gene3D" id="2.120.10.30">
    <property type="entry name" value="TolB, C-terminal domain"/>
    <property type="match status" value="2"/>
</dbReference>
<dbReference type="CDD" id="cd05819">
    <property type="entry name" value="NHL"/>
    <property type="match status" value="1"/>
</dbReference>
<dbReference type="PANTHER" id="PTHR24104:SF25">
    <property type="entry name" value="PROTEIN LIN-41"/>
    <property type="match status" value="1"/>
</dbReference>
<dbReference type="Proteomes" id="UP000632289">
    <property type="component" value="Unassembled WGS sequence"/>
</dbReference>
<evidence type="ECO:0000256" key="2">
    <source>
        <dbReference type="SAM" id="SignalP"/>
    </source>
</evidence>
<name>A0A927F119_9ACTN</name>
<proteinExistence type="predicted"/>
<evidence type="ECO:0000256" key="1">
    <source>
        <dbReference type="SAM" id="MobiDB-lite"/>
    </source>
</evidence>
<feature type="signal peptide" evidence="2">
    <location>
        <begin position="1"/>
        <end position="20"/>
    </location>
</feature>
<comment type="caution">
    <text evidence="3">The sequence shown here is derived from an EMBL/GenBank/DDBJ whole genome shotgun (WGS) entry which is preliminary data.</text>
</comment>
<feature type="region of interest" description="Disordered" evidence="1">
    <location>
        <begin position="596"/>
        <end position="617"/>
    </location>
</feature>
<accession>A0A927F119</accession>
<keyword evidence="2" id="KW-0732">Signal</keyword>
<organism evidence="3 4">
    <name type="scientific">Streptomyces chumphonensis</name>
    <dbReference type="NCBI Taxonomy" id="1214925"/>
    <lineage>
        <taxon>Bacteria</taxon>
        <taxon>Bacillati</taxon>
        <taxon>Actinomycetota</taxon>
        <taxon>Actinomycetes</taxon>
        <taxon>Kitasatosporales</taxon>
        <taxon>Streptomycetaceae</taxon>
        <taxon>Streptomyces</taxon>
    </lineage>
</organism>
<feature type="chain" id="PRO_5037595164" evidence="2">
    <location>
        <begin position="21"/>
        <end position="670"/>
    </location>
</feature>
<reference evidence="3" key="1">
    <citation type="submission" date="2020-09" db="EMBL/GenBank/DDBJ databases">
        <title>Secondary metabolite and genome analysis of marine Streptomyces chumphonensis KK1-2T.</title>
        <authorList>
            <person name="Phongsopitanun W."/>
            <person name="Kanchanasin P."/>
            <person name="Pittayakhajonwut P."/>
            <person name="Suwanborirux K."/>
            <person name="Tanasupawat S."/>
        </authorList>
    </citation>
    <scope>NUCLEOTIDE SEQUENCE</scope>
    <source>
        <strain evidence="3">KK1-2</strain>
    </source>
</reference>
<dbReference type="AlphaFoldDB" id="A0A927F119"/>
<dbReference type="InterPro" id="IPR011042">
    <property type="entry name" value="6-blade_b-propeller_TolB-like"/>
</dbReference>
<sequence>MRLRRAALLTTLLAGLVTGAAVPPAITGEPPPGDEPLKQRGVVRSGSGPVAAAEVTLFQAGDRPGAGARPLARTRSDAHGRFTLRYRTPDRPDAVLYLTADAAPDGRRHARDRRWVPPVRLVAMIGTRQPTGRVVLNERTTVAAGFSMAQFTRHGEVAGRRPGLQNAAAVAHNLADIKDGSVGDVLAAPPNGDRTSTLRTVNTLADILSGCTAGETCQSLFDLARHPGAPPPRETFQAVADIARLPGRKAAELFALAEGRDAYVPRLTQAPDAWTIALRYVGNGHEIDGPGNVAFDAQGTAWIINNYTFRADPRLPTCGSRILSRLTPTGHAVPGAPYRGGGLYGAGFGVTIDPGGRVWAANFGFQGTGCPLDADRLYRSVSEFTPDGRPLSPPGGWRFGDIVQPQGTASDREGNIWIANCGGRSVTRIPDGDARRARNIAPGGDRLIKPFGVTVDTRGRAWVTGNGSDSVMQLSPNGRPLRSITGGGIKRPMGAASDSLGNVWVANSGAVVAPCEGTTPAMVAEAIESIVTRHVDASVTLIRPDGTTPDEPFVNDGLFLPWGIAVDGDDTVWVANFGGHRLANLCGARESACPSGLRTGDPISPADTGYPSDGLDRNTAVQIDPSGNVWLANNWRTVPLQTNPGGREMVVFIGLAAPVRTPLLGPPRPL</sequence>
<evidence type="ECO:0000313" key="3">
    <source>
        <dbReference type="EMBL" id="MBD3933203.1"/>
    </source>
</evidence>
<evidence type="ECO:0000313" key="4">
    <source>
        <dbReference type="Proteomes" id="UP000632289"/>
    </source>
</evidence>
<keyword evidence="4" id="KW-1185">Reference proteome</keyword>